<reference evidence="2 3" key="1">
    <citation type="submission" date="2021-08" db="EMBL/GenBank/DDBJ databases">
        <title>Draft Genome Sequence of Phanerochaete sordida strain YK-624.</title>
        <authorList>
            <person name="Mori T."/>
            <person name="Dohra H."/>
            <person name="Suzuki T."/>
            <person name="Kawagishi H."/>
            <person name="Hirai H."/>
        </authorList>
    </citation>
    <scope>NUCLEOTIDE SEQUENCE [LARGE SCALE GENOMIC DNA]</scope>
    <source>
        <strain evidence="2 3">YK-624</strain>
    </source>
</reference>
<keyword evidence="3" id="KW-1185">Reference proteome</keyword>
<feature type="region of interest" description="Disordered" evidence="1">
    <location>
        <begin position="133"/>
        <end position="152"/>
    </location>
</feature>
<protein>
    <submittedName>
        <fullName evidence="2">Uncharacterized protein</fullName>
    </submittedName>
</protein>
<name>A0A9P3GJU4_9APHY</name>
<proteinExistence type="predicted"/>
<organism evidence="2 3">
    <name type="scientific">Phanerochaete sordida</name>
    <dbReference type="NCBI Taxonomy" id="48140"/>
    <lineage>
        <taxon>Eukaryota</taxon>
        <taxon>Fungi</taxon>
        <taxon>Dikarya</taxon>
        <taxon>Basidiomycota</taxon>
        <taxon>Agaricomycotina</taxon>
        <taxon>Agaricomycetes</taxon>
        <taxon>Polyporales</taxon>
        <taxon>Phanerochaetaceae</taxon>
        <taxon>Phanerochaete</taxon>
    </lineage>
</organism>
<comment type="caution">
    <text evidence="2">The sequence shown here is derived from an EMBL/GenBank/DDBJ whole genome shotgun (WGS) entry which is preliminary data.</text>
</comment>
<sequence>MACSSNPMPLLPLRISSSPLLSGTLADDFMATLVARGVCNPLPSLSFAPTRRYLAVPKSGLSVKSNSNKPLPLLPKPSIPPKQIIALLDLLEQMDNDVVKEIERVRQHIKEVRATTEAFREEREVRYEQIALRKDQEERETKRPDDEFWLNA</sequence>
<dbReference type="AlphaFoldDB" id="A0A9P3GJU4"/>
<accession>A0A9P3GJU4</accession>
<gene>
    <name evidence="2" type="ORF">PsYK624_110660</name>
</gene>
<dbReference type="OrthoDB" id="3018737at2759"/>
<evidence type="ECO:0000313" key="3">
    <source>
        <dbReference type="Proteomes" id="UP000703269"/>
    </source>
</evidence>
<dbReference type="Proteomes" id="UP000703269">
    <property type="component" value="Unassembled WGS sequence"/>
</dbReference>
<evidence type="ECO:0000256" key="1">
    <source>
        <dbReference type="SAM" id="MobiDB-lite"/>
    </source>
</evidence>
<dbReference type="EMBL" id="BPQB01000044">
    <property type="protein sequence ID" value="GJE94890.1"/>
    <property type="molecule type" value="Genomic_DNA"/>
</dbReference>
<evidence type="ECO:0000313" key="2">
    <source>
        <dbReference type="EMBL" id="GJE94890.1"/>
    </source>
</evidence>
<feature type="compositionally biased region" description="Basic and acidic residues" evidence="1">
    <location>
        <begin position="133"/>
        <end position="146"/>
    </location>
</feature>